<dbReference type="AlphaFoldDB" id="A0A7Y7XWH3"/>
<evidence type="ECO:0000313" key="2">
    <source>
        <dbReference type="Proteomes" id="UP000517547"/>
    </source>
</evidence>
<dbReference type="EMBL" id="JACAQE010000002">
    <property type="protein sequence ID" value="NWC13276.1"/>
    <property type="molecule type" value="Genomic_DNA"/>
</dbReference>
<proteinExistence type="predicted"/>
<comment type="caution">
    <text evidence="1">The sequence shown here is derived from an EMBL/GenBank/DDBJ whole genome shotgun (WGS) entry which is preliminary data.</text>
</comment>
<reference evidence="1 2" key="1">
    <citation type="submission" date="2020-04" db="EMBL/GenBank/DDBJ databases">
        <title>Molecular characterization of pseudomonads from Agaricus bisporus reveal novel blotch 2 pathogens in Western Europe.</title>
        <authorList>
            <person name="Taparia T."/>
            <person name="Krijger M."/>
            <person name="Haynes E."/>
            <person name="Elpinstone J.G."/>
            <person name="Noble R."/>
            <person name="Van Der Wolf J."/>
        </authorList>
    </citation>
    <scope>NUCLEOTIDE SEQUENCE [LARGE SCALE GENOMIC DNA]</scope>
    <source>
        <strain evidence="1 2">IPO3738</strain>
    </source>
</reference>
<evidence type="ECO:0000313" key="1">
    <source>
        <dbReference type="EMBL" id="NWC13276.1"/>
    </source>
</evidence>
<gene>
    <name evidence="1" type="ORF">HX845_06490</name>
</gene>
<dbReference type="RefSeq" id="WP_017125922.1">
    <property type="nucleotide sequence ID" value="NZ_JACAQE010000002.1"/>
</dbReference>
<dbReference type="Proteomes" id="UP000517547">
    <property type="component" value="Unassembled WGS sequence"/>
</dbReference>
<protein>
    <submittedName>
        <fullName evidence="1">Uncharacterized protein</fullName>
    </submittedName>
</protein>
<accession>A0A7Y7XWH3</accession>
<sequence>MQGSMEHYREALNSVGWFIPPYITMGYLDCICGAIKDKGSLFTQDDLEFLLSNVYSSVNLAAMVMERYSITPYIRDYEVIISEAIQAHFLGLDHIAVIGLMPVIEGAGRKLAADRGVTVKEVRPQFKALADDCKRDAIDNNIGEVSEIISMMDSFSDFANLNLYIGSKIYVHSDKTNRHGILHGAYADEDYGKPINFYKAIAAIDFLCFIAAFKASISWMAPSVTDRARALGDFYDGCKILSTRSPLRSMPLA</sequence>
<organism evidence="1 2">
    <name type="scientific">Pseudomonas gingeri</name>
    <dbReference type="NCBI Taxonomy" id="117681"/>
    <lineage>
        <taxon>Bacteria</taxon>
        <taxon>Pseudomonadati</taxon>
        <taxon>Pseudomonadota</taxon>
        <taxon>Gammaproteobacteria</taxon>
        <taxon>Pseudomonadales</taxon>
        <taxon>Pseudomonadaceae</taxon>
        <taxon>Pseudomonas</taxon>
    </lineage>
</organism>
<name>A0A7Y7XWH3_9PSED</name>